<protein>
    <submittedName>
        <fullName evidence="3">Lanthionine synthetase C-like protein</fullName>
    </submittedName>
</protein>
<keyword evidence="1" id="KW-0862">Zinc</keyword>
<dbReference type="InterPro" id="IPR012341">
    <property type="entry name" value="6hp_glycosidase-like_sf"/>
</dbReference>
<dbReference type="GO" id="GO:0005886">
    <property type="term" value="C:plasma membrane"/>
    <property type="evidence" value="ECO:0007669"/>
    <property type="project" value="TreeGrafter"/>
</dbReference>
<feature type="binding site" evidence="1">
    <location>
        <position position="272"/>
    </location>
    <ligand>
        <name>Zn(2+)</name>
        <dbReference type="ChEBI" id="CHEBI:29105"/>
    </ligand>
</feature>
<dbReference type="AlphaFoldDB" id="A0A915LE62"/>
<dbReference type="InterPro" id="IPR007822">
    <property type="entry name" value="LANC-like"/>
</dbReference>
<dbReference type="Gene3D" id="1.50.10.10">
    <property type="match status" value="2"/>
</dbReference>
<feature type="binding site" evidence="1">
    <location>
        <position position="271"/>
    </location>
    <ligand>
        <name>Zn(2+)</name>
        <dbReference type="ChEBI" id="CHEBI:29105"/>
    </ligand>
</feature>
<dbReference type="CDD" id="cd04794">
    <property type="entry name" value="euk_LANCL"/>
    <property type="match status" value="1"/>
</dbReference>
<dbReference type="GO" id="GO:0005975">
    <property type="term" value="P:carbohydrate metabolic process"/>
    <property type="evidence" value="ECO:0007669"/>
    <property type="project" value="InterPro"/>
</dbReference>
<dbReference type="Proteomes" id="UP000887561">
    <property type="component" value="Unplaced"/>
</dbReference>
<accession>A0A915LE62</accession>
<proteinExistence type="predicted"/>
<dbReference type="PANTHER" id="PTHR12736:SF7">
    <property type="entry name" value="LANC-LIKE PROTEIN 3"/>
    <property type="match status" value="1"/>
</dbReference>
<dbReference type="PANTHER" id="PTHR12736">
    <property type="entry name" value="LANC-LIKE PROTEIN"/>
    <property type="match status" value="1"/>
</dbReference>
<feature type="binding site" evidence="1">
    <location>
        <position position="225"/>
    </location>
    <ligand>
        <name>Zn(2+)</name>
        <dbReference type="ChEBI" id="CHEBI:29105"/>
    </ligand>
</feature>
<dbReference type="GO" id="GO:0031179">
    <property type="term" value="P:peptide modification"/>
    <property type="evidence" value="ECO:0007669"/>
    <property type="project" value="InterPro"/>
</dbReference>
<dbReference type="SUPFAM" id="SSF158745">
    <property type="entry name" value="LanC-like"/>
    <property type="match status" value="1"/>
</dbReference>
<dbReference type="SMART" id="SM01260">
    <property type="entry name" value="LANC_like"/>
    <property type="match status" value="1"/>
</dbReference>
<dbReference type="Pfam" id="PF05147">
    <property type="entry name" value="LANC_like"/>
    <property type="match status" value="1"/>
</dbReference>
<keyword evidence="2" id="KW-1185">Reference proteome</keyword>
<dbReference type="WBParaSite" id="scaffold10709_cov173.g15011">
    <property type="protein sequence ID" value="scaffold10709_cov173.g15011"/>
    <property type="gene ID" value="scaffold10709_cov173.g15011"/>
</dbReference>
<organism evidence="2 3">
    <name type="scientific">Meloidogyne javanica</name>
    <name type="common">Root-knot nematode worm</name>
    <dbReference type="NCBI Taxonomy" id="6303"/>
    <lineage>
        <taxon>Eukaryota</taxon>
        <taxon>Metazoa</taxon>
        <taxon>Ecdysozoa</taxon>
        <taxon>Nematoda</taxon>
        <taxon>Chromadorea</taxon>
        <taxon>Rhabditida</taxon>
        <taxon>Tylenchina</taxon>
        <taxon>Tylenchomorpha</taxon>
        <taxon>Tylenchoidea</taxon>
        <taxon>Meloidogynidae</taxon>
        <taxon>Meloidogyninae</taxon>
        <taxon>Meloidogyne</taxon>
        <taxon>Meloidogyne incognita group</taxon>
    </lineage>
</organism>
<dbReference type="PRINTS" id="PR01950">
    <property type="entry name" value="LANCSUPER"/>
</dbReference>
<evidence type="ECO:0000313" key="2">
    <source>
        <dbReference type="Proteomes" id="UP000887561"/>
    </source>
</evidence>
<keyword evidence="1" id="KW-0479">Metal-binding</keyword>
<dbReference type="GO" id="GO:0046872">
    <property type="term" value="F:metal ion binding"/>
    <property type="evidence" value="ECO:0007669"/>
    <property type="project" value="UniProtKB-KW"/>
</dbReference>
<name>A0A915LE62_MELJA</name>
<evidence type="ECO:0000313" key="3">
    <source>
        <dbReference type="WBParaSite" id="scaffold10709_cov173.g15011"/>
    </source>
</evidence>
<evidence type="ECO:0000256" key="1">
    <source>
        <dbReference type="PIRSR" id="PIRSR607822-1"/>
    </source>
</evidence>
<reference evidence="3" key="1">
    <citation type="submission" date="2022-11" db="UniProtKB">
        <authorList>
            <consortium name="WormBaseParasite"/>
        </authorList>
    </citation>
    <scope>IDENTIFICATION</scope>
</reference>
<sequence length="353" mass="40293">MQKNQQIKVEAEELLNKLALKAQTSRYFVNPFFEDSKLAAKYVTKEWILHQIKLLAEQISQRKISSDEYQKEGPYVGPSGIAYSLLRVTQINKNLDFTKQTKNILETQSKISSNSSNKSKYLNGRGGFYLIKFLANLIDLDNFKRKIGKLIEYVIDETEDNEILNGRAGFLAAFLMLSYWNFLDSKAKEDVKQTVEWFLGIQLKDGNFPSNTNKIGKEAELFHWCHGATGVLQMLIAAHLVFDEEKYLEAAKRCGNLIWKKGILAKGPGICHGIAGSGYGLLLLYRFTKEEEWLNKAKTFGFIMLSLSFKKEARIPDRPWSLFEGWSGALCFLVDLLEPSKAQFPMIPILFDD</sequence>